<dbReference type="ExpressionAtlas" id="Q38JF8">
    <property type="expression patterns" value="baseline"/>
</dbReference>
<name>Q38JF8_SOLTU</name>
<evidence type="ECO:0000313" key="2">
    <source>
        <dbReference type="EMBL" id="ABB02654.1"/>
    </source>
</evidence>
<dbReference type="EMBL" id="DQ222523">
    <property type="protein sequence ID" value="ABB02654.1"/>
    <property type="molecule type" value="mRNA"/>
</dbReference>
<evidence type="ECO:0000256" key="1">
    <source>
        <dbReference type="SAM" id="Phobius"/>
    </source>
</evidence>
<protein>
    <submittedName>
        <fullName evidence="2">Tonneau 1-like</fullName>
    </submittedName>
</protein>
<keyword evidence="1" id="KW-0472">Membrane</keyword>
<feature type="transmembrane region" description="Helical" evidence="1">
    <location>
        <begin position="122"/>
        <end position="140"/>
    </location>
</feature>
<dbReference type="AlphaFoldDB" id="Q38JF8"/>
<sequence length="144" mass="16879">MDDYTREMMDLKTLVIRIPREERPSSPRSELSLEQAFLRRWNEEDRTIEKDESLPPALLGSCNERAKQLHNSPSGRLLNGHLICEYFDWAQFNHLTYKFIYQSVICKRILGNQSLIEFSMQIMDIILTGMGMWPIAFGMFSKDS</sequence>
<reference evidence="2" key="1">
    <citation type="submission" date="2005-09" db="EMBL/GenBank/DDBJ databases">
        <title>Full length sequences from Solanum tuberosum cv. Kuras.</title>
        <authorList>
            <person name="Nielsen K.L."/>
            <person name="Welinder K.G."/>
            <person name="Nielsen H.V."/>
            <person name="Emmersen J.M.G."/>
        </authorList>
    </citation>
    <scope>NUCLEOTIDE SEQUENCE</scope>
</reference>
<keyword evidence="1" id="KW-0812">Transmembrane</keyword>
<dbReference type="GeneID" id="102582343"/>
<dbReference type="KEGG" id="sot:102577565"/>
<keyword evidence="1" id="KW-1133">Transmembrane helix</keyword>
<accession>Q38JF8</accession>
<proteinExistence type="evidence at transcript level"/>
<organism evidence="2">
    <name type="scientific">Solanum tuberosum</name>
    <name type="common">Potato</name>
    <dbReference type="NCBI Taxonomy" id="4113"/>
    <lineage>
        <taxon>Eukaryota</taxon>
        <taxon>Viridiplantae</taxon>
        <taxon>Streptophyta</taxon>
        <taxon>Embryophyta</taxon>
        <taxon>Tracheophyta</taxon>
        <taxon>Spermatophyta</taxon>
        <taxon>Magnoliopsida</taxon>
        <taxon>eudicotyledons</taxon>
        <taxon>Gunneridae</taxon>
        <taxon>Pentapetalae</taxon>
        <taxon>asterids</taxon>
        <taxon>lamiids</taxon>
        <taxon>Solanales</taxon>
        <taxon>Solanaceae</taxon>
        <taxon>Solanoideae</taxon>
        <taxon>Solaneae</taxon>
        <taxon>Solanum</taxon>
    </lineage>
</organism>